<feature type="region of interest" description="Disordered" evidence="1">
    <location>
        <begin position="263"/>
        <end position="299"/>
    </location>
</feature>
<proteinExistence type="predicted"/>
<protein>
    <submittedName>
        <fullName evidence="2">Uncharacterized protein</fullName>
    </submittedName>
</protein>
<feature type="compositionally biased region" description="Polar residues" evidence="1">
    <location>
        <begin position="153"/>
        <end position="164"/>
    </location>
</feature>
<dbReference type="GeneID" id="38134127"/>
<feature type="region of interest" description="Disordered" evidence="1">
    <location>
        <begin position="53"/>
        <end position="81"/>
    </location>
</feature>
<feature type="compositionally biased region" description="Pro residues" evidence="1">
    <location>
        <begin position="129"/>
        <end position="142"/>
    </location>
</feature>
<feature type="region of interest" description="Disordered" evidence="1">
    <location>
        <begin position="109"/>
        <end position="171"/>
    </location>
</feature>
<dbReference type="EMBL" id="KZ852042">
    <property type="protein sequence ID" value="RDH34942.1"/>
    <property type="molecule type" value="Genomic_DNA"/>
</dbReference>
<feature type="compositionally biased region" description="Low complexity" evidence="1">
    <location>
        <begin position="143"/>
        <end position="152"/>
    </location>
</feature>
<keyword evidence="3" id="KW-1185">Reference proteome</keyword>
<dbReference type="Proteomes" id="UP000253729">
    <property type="component" value="Unassembled WGS sequence"/>
</dbReference>
<evidence type="ECO:0000313" key="3">
    <source>
        <dbReference type="Proteomes" id="UP000253729"/>
    </source>
</evidence>
<evidence type="ECO:0000313" key="2">
    <source>
        <dbReference type="EMBL" id="RDH34942.1"/>
    </source>
</evidence>
<dbReference type="AlphaFoldDB" id="A0A3F3Q802"/>
<sequence length="299" mass="33485">MTFAYNCLAYLHFLSSPYTIFHIFTMDLSSLEGPPIVDTRFTVSPRRANVPSIRLDTSTPVSPISPLTPHDLPPRPSSTDAIFSPVSESEYSFALFQQEPEANLNLWQRCHSPQPPVTADEHEYQQQPRPQPTLNLPPPPPSSSFSLHPWSSRTRSVSDLTPHQSPIPMLSTTTTTTVTTQAVTTTITTEGNRLVWLEKEKLWFLKPSPCPSPHLSPDYAVTTRPTPDAHYAPYRPSSFHGQVHLAALAQRRDVPPPYGRHILDRPLPPLPTDDSENEGSCGSRWTEVARRRANRAVSR</sequence>
<accession>A0A3F3Q802</accession>
<reference evidence="2 3" key="1">
    <citation type="submission" date="2018-07" db="EMBL/GenBank/DDBJ databases">
        <title>The genomes of Aspergillus section Nigri reveals drivers in fungal speciation.</title>
        <authorList>
            <consortium name="DOE Joint Genome Institute"/>
            <person name="Vesth T.C."/>
            <person name="Nybo J."/>
            <person name="Theobald S."/>
            <person name="Brandl J."/>
            <person name="Frisvad J.C."/>
            <person name="Nielsen K.F."/>
            <person name="Lyhne E.K."/>
            <person name="Kogle M.E."/>
            <person name="Kuo A."/>
            <person name="Riley R."/>
            <person name="Clum A."/>
            <person name="Nolan M."/>
            <person name="Lipzen A."/>
            <person name="Salamov A."/>
            <person name="Henrissat B."/>
            <person name="Wiebenga A."/>
            <person name="De vries R.P."/>
            <person name="Grigoriev I.V."/>
            <person name="Mortensen U.H."/>
            <person name="Andersen M.R."/>
            <person name="Baker S.E."/>
        </authorList>
    </citation>
    <scope>NUCLEOTIDE SEQUENCE [LARGE SCALE GENOMIC DNA]</scope>
    <source>
        <strain evidence="2 3">CBS 139.54b</strain>
    </source>
</reference>
<organism evidence="2 3">
    <name type="scientific">Aspergillus welwitschiae</name>
    <dbReference type="NCBI Taxonomy" id="1341132"/>
    <lineage>
        <taxon>Eukaryota</taxon>
        <taxon>Fungi</taxon>
        <taxon>Dikarya</taxon>
        <taxon>Ascomycota</taxon>
        <taxon>Pezizomycotina</taxon>
        <taxon>Eurotiomycetes</taxon>
        <taxon>Eurotiomycetidae</taxon>
        <taxon>Eurotiales</taxon>
        <taxon>Aspergillaceae</taxon>
        <taxon>Aspergillus</taxon>
        <taxon>Aspergillus subgen. Circumdati</taxon>
    </lineage>
</organism>
<name>A0A3F3Q802_9EURO</name>
<gene>
    <name evidence="2" type="ORF">BDQ94DRAFT_141182</name>
</gene>
<dbReference type="RefSeq" id="XP_026627964.1">
    <property type="nucleotide sequence ID" value="XM_026765771.1"/>
</dbReference>
<evidence type="ECO:0000256" key="1">
    <source>
        <dbReference type="SAM" id="MobiDB-lite"/>
    </source>
</evidence>